<comment type="subcellular location">
    <subcellularLocation>
        <location evidence="1">Cell membrane</location>
        <topology evidence="1">Multi-pass membrane protein</topology>
    </subcellularLocation>
</comment>
<feature type="transmembrane region" description="Helical" evidence="7">
    <location>
        <begin position="326"/>
        <end position="349"/>
    </location>
</feature>
<evidence type="ECO:0000256" key="5">
    <source>
        <dbReference type="ARBA" id="ARBA00023136"/>
    </source>
</evidence>
<keyword evidence="4 7" id="KW-1133">Transmembrane helix</keyword>
<dbReference type="Pfam" id="PF02687">
    <property type="entry name" value="FtsX"/>
    <property type="match status" value="1"/>
</dbReference>
<keyword evidence="2" id="KW-1003">Cell membrane</keyword>
<accession>A0ABT2PE93</accession>
<evidence type="ECO:0000259" key="8">
    <source>
        <dbReference type="Pfam" id="PF02687"/>
    </source>
</evidence>
<dbReference type="RefSeq" id="WP_261607453.1">
    <property type="nucleotide sequence ID" value="NZ_JAODOR010000012.1"/>
</dbReference>
<keyword evidence="5 7" id="KW-0472">Membrane</keyword>
<feature type="transmembrane region" description="Helical" evidence="7">
    <location>
        <begin position="290"/>
        <end position="314"/>
    </location>
</feature>
<evidence type="ECO:0000256" key="3">
    <source>
        <dbReference type="ARBA" id="ARBA00022692"/>
    </source>
</evidence>
<dbReference type="EMBL" id="JAODOR010000012">
    <property type="protein sequence ID" value="MCT9002916.1"/>
    <property type="molecule type" value="Genomic_DNA"/>
</dbReference>
<evidence type="ECO:0000256" key="7">
    <source>
        <dbReference type="SAM" id="Phobius"/>
    </source>
</evidence>
<evidence type="ECO:0000256" key="4">
    <source>
        <dbReference type="ARBA" id="ARBA00022989"/>
    </source>
</evidence>
<dbReference type="Proteomes" id="UP001300496">
    <property type="component" value="Unassembled WGS sequence"/>
</dbReference>
<dbReference type="PANTHER" id="PTHR30572:SF4">
    <property type="entry name" value="ABC TRANSPORTER PERMEASE YTRF"/>
    <property type="match status" value="1"/>
</dbReference>
<evidence type="ECO:0000256" key="1">
    <source>
        <dbReference type="ARBA" id="ARBA00004651"/>
    </source>
</evidence>
<proteinExistence type="inferred from homology"/>
<protein>
    <submittedName>
        <fullName evidence="9">Lipoprotein ABC transporter permease</fullName>
    </submittedName>
</protein>
<comment type="caution">
    <text evidence="9">The sequence shown here is derived from an EMBL/GenBank/DDBJ whole genome shotgun (WGS) entry which is preliminary data.</text>
</comment>
<keyword evidence="10" id="KW-1185">Reference proteome</keyword>
<dbReference type="PANTHER" id="PTHR30572">
    <property type="entry name" value="MEMBRANE COMPONENT OF TRANSPORTER-RELATED"/>
    <property type="match status" value="1"/>
</dbReference>
<evidence type="ECO:0000256" key="2">
    <source>
        <dbReference type="ARBA" id="ARBA00022475"/>
    </source>
</evidence>
<dbReference type="InterPro" id="IPR050250">
    <property type="entry name" value="Macrolide_Exporter_MacB"/>
</dbReference>
<reference evidence="9 10" key="1">
    <citation type="journal article" date="2024" name="Int. J. Syst. Evol. Microbiol.">
        <title>Microbacterium memoriense sp. nov., a member of the Actinomycetota from marine beach sediment of the north coast of Portugal.</title>
        <authorList>
            <person name="Santos J.D.N.D."/>
            <person name="Klimek D."/>
            <person name="Calusinska M."/>
            <person name="Lobo-da-Cunha A."/>
            <person name="Catita J."/>
            <person name="Goncalves H."/>
            <person name="Gonzalez I."/>
            <person name="Lage O.M."/>
        </authorList>
    </citation>
    <scope>NUCLEOTIDE SEQUENCE [LARGE SCALE GENOMIC DNA]</scope>
    <source>
        <strain evidence="9 10">PMIC_1C1B</strain>
    </source>
</reference>
<evidence type="ECO:0000313" key="9">
    <source>
        <dbReference type="EMBL" id="MCT9002916.1"/>
    </source>
</evidence>
<feature type="transmembrane region" description="Helical" evidence="7">
    <location>
        <begin position="21"/>
        <end position="42"/>
    </location>
</feature>
<evidence type="ECO:0000256" key="6">
    <source>
        <dbReference type="ARBA" id="ARBA00038076"/>
    </source>
</evidence>
<evidence type="ECO:0000313" key="10">
    <source>
        <dbReference type="Proteomes" id="UP001300496"/>
    </source>
</evidence>
<feature type="domain" description="ABC3 transporter permease C-terminal" evidence="8">
    <location>
        <begin position="247"/>
        <end position="353"/>
    </location>
</feature>
<keyword evidence="3 7" id="KW-0812">Transmembrane</keyword>
<keyword evidence="9" id="KW-0449">Lipoprotein</keyword>
<comment type="similarity">
    <text evidence="6">Belongs to the ABC-4 integral membrane protein family.</text>
</comment>
<name>A0ABT2PE93_9MICO</name>
<dbReference type="InterPro" id="IPR003838">
    <property type="entry name" value="ABC3_permease_C"/>
</dbReference>
<organism evidence="9 10">
    <name type="scientific">Microbacterium memoriense</name>
    <dbReference type="NCBI Taxonomy" id="2978350"/>
    <lineage>
        <taxon>Bacteria</taxon>
        <taxon>Bacillati</taxon>
        <taxon>Actinomycetota</taxon>
        <taxon>Actinomycetes</taxon>
        <taxon>Micrococcales</taxon>
        <taxon>Microbacteriaceae</taxon>
        <taxon>Microbacterium</taxon>
    </lineage>
</organism>
<gene>
    <name evidence="9" type="ORF">N4R40_11115</name>
</gene>
<sequence>MRRLALEAWASARAQPVGSTLTMLVIAGMVVTVMMTTGRTVAAEQEVLSSIDSVGTRTIQIRAEDAAGVTGEILERIRAIEGIEWAGAFSSAVDGRNARIPGGPPVAVRYVYSDRLEALGILTEGTVGASAFASQAALDLLGLPDVAGAITLTDGLTATVYARLDAPDFLDEFEPIVLVPGETPASTPVNLVFVIAESPELVAPVADAVLSVVGADDPSRVTVQTSESLAALRSIIKSQLANSSRSLVLGVLGVASGLVATILFGLVMMRRKDFGRRRALGATRGFIVRLLIAQTALLATAGVITGVLLSVGIAVTVRDPIPGPTFVLALGTLGLAAAVAAAVPPAMIASRREPIRELRVP</sequence>
<feature type="transmembrane region" description="Helical" evidence="7">
    <location>
        <begin position="247"/>
        <end position="269"/>
    </location>
</feature>